<name>A0A8H7C9A1_9AGAR</name>
<dbReference type="AlphaFoldDB" id="A0A8H7C9A1"/>
<evidence type="ECO:0000313" key="2">
    <source>
        <dbReference type="Proteomes" id="UP000620124"/>
    </source>
</evidence>
<protein>
    <submittedName>
        <fullName evidence="1">Uncharacterized protein</fullName>
    </submittedName>
</protein>
<organism evidence="1 2">
    <name type="scientific">Mycena venus</name>
    <dbReference type="NCBI Taxonomy" id="2733690"/>
    <lineage>
        <taxon>Eukaryota</taxon>
        <taxon>Fungi</taxon>
        <taxon>Dikarya</taxon>
        <taxon>Basidiomycota</taxon>
        <taxon>Agaricomycotina</taxon>
        <taxon>Agaricomycetes</taxon>
        <taxon>Agaricomycetidae</taxon>
        <taxon>Agaricales</taxon>
        <taxon>Marasmiineae</taxon>
        <taxon>Mycenaceae</taxon>
        <taxon>Mycena</taxon>
    </lineage>
</organism>
<dbReference type="Proteomes" id="UP000620124">
    <property type="component" value="Unassembled WGS sequence"/>
</dbReference>
<reference evidence="1" key="1">
    <citation type="submission" date="2020-05" db="EMBL/GenBank/DDBJ databases">
        <title>Mycena genomes resolve the evolution of fungal bioluminescence.</title>
        <authorList>
            <person name="Tsai I.J."/>
        </authorList>
    </citation>
    <scope>NUCLEOTIDE SEQUENCE</scope>
    <source>
        <strain evidence="1">CCC161011</strain>
    </source>
</reference>
<dbReference type="OrthoDB" id="3039080at2759"/>
<sequence length="127" mass="13970">MPKSIKDAAYSQQHVQERALERYGLELGADDYIMLNDAVQRRANQSGNEPLNTLEEPTAPEELEATGLGAATMLNDEGGDEQIWGVGWGRQTLICVWSVSLGRVMTLLPEGTVVTRRKGTKARKGKK</sequence>
<comment type="caution">
    <text evidence="1">The sequence shown here is derived from an EMBL/GenBank/DDBJ whole genome shotgun (WGS) entry which is preliminary data.</text>
</comment>
<proteinExistence type="predicted"/>
<gene>
    <name evidence="1" type="ORF">MVEN_02515100</name>
</gene>
<keyword evidence="2" id="KW-1185">Reference proteome</keyword>
<dbReference type="EMBL" id="JACAZI010000034">
    <property type="protein sequence ID" value="KAF7328855.1"/>
    <property type="molecule type" value="Genomic_DNA"/>
</dbReference>
<accession>A0A8H7C9A1</accession>
<evidence type="ECO:0000313" key="1">
    <source>
        <dbReference type="EMBL" id="KAF7328855.1"/>
    </source>
</evidence>